<dbReference type="EMBL" id="BALE01000033">
    <property type="protein sequence ID" value="GAN54894.1"/>
    <property type="molecule type" value="Genomic_DNA"/>
</dbReference>
<evidence type="ECO:0000313" key="2">
    <source>
        <dbReference type="Proteomes" id="UP000032679"/>
    </source>
</evidence>
<keyword evidence="2" id="KW-1185">Reference proteome</keyword>
<dbReference type="AlphaFoldDB" id="A0A0D6MMJ7"/>
<comment type="caution">
    <text evidence="1">The sequence shown here is derived from an EMBL/GenBank/DDBJ whole genome shotgun (WGS) entry which is preliminary data.</text>
</comment>
<proteinExistence type="predicted"/>
<dbReference type="STRING" id="1231623.Tasa_033_008"/>
<reference evidence="1 2" key="1">
    <citation type="submission" date="2012-10" db="EMBL/GenBank/DDBJ databases">
        <title>Genome sequencing of Tanticharoenia sakaeratensis NBRC 103193.</title>
        <authorList>
            <person name="Azuma Y."/>
            <person name="Hadano H."/>
            <person name="Hirakawa H."/>
            <person name="Matsushita K."/>
        </authorList>
    </citation>
    <scope>NUCLEOTIDE SEQUENCE [LARGE SCALE GENOMIC DNA]</scope>
    <source>
        <strain evidence="1 2">NBRC 103193</strain>
    </source>
</reference>
<name>A0A0D6MMJ7_9PROT</name>
<accession>A0A0D6MMJ7</accession>
<sequence length="92" mass="9228">MSDATTVITALDALVKDIAGDKLSAAAQAKLALYSGIVGSLLNEALPVINSKINWAAIETGVAQALAGIEATYDAIEGKAATDQADVASPTV</sequence>
<dbReference type="RefSeq" id="WP_048849603.1">
    <property type="nucleotide sequence ID" value="NZ_BALE01000033.1"/>
</dbReference>
<organism evidence="1 2">
    <name type="scientific">Tanticharoenia sakaeratensis NBRC 103193</name>
    <dbReference type="NCBI Taxonomy" id="1231623"/>
    <lineage>
        <taxon>Bacteria</taxon>
        <taxon>Pseudomonadati</taxon>
        <taxon>Pseudomonadota</taxon>
        <taxon>Alphaproteobacteria</taxon>
        <taxon>Acetobacterales</taxon>
        <taxon>Acetobacteraceae</taxon>
        <taxon>Tanticharoenia</taxon>
    </lineage>
</organism>
<dbReference type="Proteomes" id="UP000032679">
    <property type="component" value="Unassembled WGS sequence"/>
</dbReference>
<evidence type="ECO:0000313" key="1">
    <source>
        <dbReference type="EMBL" id="GAN54894.1"/>
    </source>
</evidence>
<protein>
    <submittedName>
        <fullName evidence="1">Uncharacterized protein</fullName>
    </submittedName>
</protein>
<gene>
    <name evidence="1" type="ORF">Tasa_033_008</name>
</gene>